<dbReference type="EMBL" id="CP157484">
    <property type="protein sequence ID" value="XBO39416.1"/>
    <property type="molecule type" value="Genomic_DNA"/>
</dbReference>
<evidence type="ECO:0000256" key="5">
    <source>
        <dbReference type="SAM" id="MobiDB-lite"/>
    </source>
</evidence>
<dbReference type="GO" id="GO:0004888">
    <property type="term" value="F:transmembrane signaling receptor activity"/>
    <property type="evidence" value="ECO:0007669"/>
    <property type="project" value="InterPro"/>
</dbReference>
<comment type="similarity">
    <text evidence="3">Belongs to the methyl-accepting chemotaxis (MCP) protein family.</text>
</comment>
<dbReference type="Pfam" id="PF18947">
    <property type="entry name" value="HAMP_2"/>
    <property type="match status" value="1"/>
</dbReference>
<dbReference type="PANTHER" id="PTHR43531">
    <property type="entry name" value="PROTEIN ICFG"/>
    <property type="match status" value="1"/>
</dbReference>
<feature type="region of interest" description="Disordered" evidence="5">
    <location>
        <begin position="879"/>
        <end position="969"/>
    </location>
</feature>
<dbReference type="InterPro" id="IPR003660">
    <property type="entry name" value="HAMP_dom"/>
</dbReference>
<dbReference type="InterPro" id="IPR051310">
    <property type="entry name" value="MCP_chemotaxis"/>
</dbReference>
<dbReference type="AlphaFoldDB" id="A0AAU7JGL5"/>
<feature type="domain" description="HAMP" evidence="8">
    <location>
        <begin position="578"/>
        <end position="630"/>
    </location>
</feature>
<dbReference type="PROSITE" id="PS50885">
    <property type="entry name" value="HAMP"/>
    <property type="match status" value="2"/>
</dbReference>
<evidence type="ECO:0000256" key="6">
    <source>
        <dbReference type="SAM" id="Phobius"/>
    </source>
</evidence>
<name>A0AAU7JGL5_9HYPH</name>
<evidence type="ECO:0000313" key="9">
    <source>
        <dbReference type="EMBL" id="XBO39416.1"/>
    </source>
</evidence>
<sequence length="969" mass="101322">MSSVLRAFSKLSFKVPAIVLSGAVVSAVAVGTMAFQIARRSAVEQLQTSLQSTVQNRAISLERYMRQAQTNLRLVSETPTIFEALSNLGNDYKSKGAEAEALLQKLYIDDNPFKDGERWKYKGEQDDTSYGFYHEKVHKTLDQYRQQFEFADILIIDPAGNVVYSGVKNRDFGANVVSGKLKDSPLARAFAQAMQKAGAGDVAFVDTQPYAPMGGAPTSVLAKALVTDAGVSMGVVAATLTAASISPTINRQIGETGQLFAVGADGLSRTQLVLHSEPTAGKLRYEAPAVKAALAGQTVNGQDIGTGGEPSVIIAVPAKVPGGTWAIVAEQTLREVEAPLIAMGKLIALVAAGILAGVALLGWLASRTIYRPISALKDAVGQLVKGETVEIAATARADEIGELARSLKVIHETGLASARIRSALDSSPAMIMITDADERIVYVSRSLDRFLRGVEHCFKAGRADWSVDGLVGSPIAQARDNPALQRSELGEAGGATLLQYRIGGYTLNIAMTRIEGRDGEAIGQTIEWRNVTEELAVQSEVAAMAAAAAAGDFSQRVPLEGKNGFMRDLSAAMNEMSAGVDAATSDLAAALGALSQGDLTHTISAEYRGRFGELKEALNDTVARLAETVAAIQTTAVDVGGAAREINAGADDLSRRTEEQASSLEETAATTEELAASVKASAQSSRQAVDLAEEAMRVAENGGAIVTQAVDAMSRIEQATKKISDITSVIDEIAFQTNLLALNAAVEAARAGEAGKGFAVVASEVRTLAQRSSDAAKDISGLIASSDQEVSNGVKLVRAAGDALDQIVSASHKVASTVGDISSAASEQANGIDEMSQAVAHMDEMTQQNAALAEESAASASALASQIERLNEVAATFKTHHRAESRAAAGRPQASSEPARLRQIAAEAFSRPPAETSSMKSSGATPSAAGPTSKAPARLTRAQDEKGSTPPARRAAAGRKAPSSAWDEF</sequence>
<dbReference type="Gene3D" id="1.10.287.950">
    <property type="entry name" value="Methyl-accepting chemotaxis protein"/>
    <property type="match status" value="1"/>
</dbReference>
<dbReference type="PANTHER" id="PTHR43531:SF14">
    <property type="entry name" value="METHYL-ACCEPTING CHEMOTAXIS PROTEIN I-RELATED"/>
    <property type="match status" value="1"/>
</dbReference>
<protein>
    <submittedName>
        <fullName evidence="9">Methyl-accepting chemotaxis protein</fullName>
    </submittedName>
</protein>
<dbReference type="SMART" id="SM00283">
    <property type="entry name" value="MA"/>
    <property type="match status" value="1"/>
</dbReference>
<keyword evidence="4" id="KW-0807">Transducer</keyword>
<evidence type="ECO:0000256" key="2">
    <source>
        <dbReference type="ARBA" id="ARBA00022481"/>
    </source>
</evidence>
<feature type="transmembrane region" description="Helical" evidence="6">
    <location>
        <begin position="346"/>
        <end position="365"/>
    </location>
</feature>
<organism evidence="9">
    <name type="scientific">Alsobacter sp. KACC 23698</name>
    <dbReference type="NCBI Taxonomy" id="3149229"/>
    <lineage>
        <taxon>Bacteria</taxon>
        <taxon>Pseudomonadati</taxon>
        <taxon>Pseudomonadota</taxon>
        <taxon>Alphaproteobacteria</taxon>
        <taxon>Hyphomicrobiales</taxon>
        <taxon>Alsobacteraceae</taxon>
        <taxon>Alsobacter</taxon>
    </lineage>
</organism>
<keyword evidence="6" id="KW-1133">Transmembrane helix</keyword>
<dbReference type="InterPro" id="IPR004090">
    <property type="entry name" value="Chemotax_Me-accpt_rcpt"/>
</dbReference>
<evidence type="ECO:0000256" key="3">
    <source>
        <dbReference type="ARBA" id="ARBA00029447"/>
    </source>
</evidence>
<comment type="subcellular location">
    <subcellularLocation>
        <location evidence="1">Membrane</location>
    </subcellularLocation>
</comment>
<keyword evidence="6" id="KW-0812">Transmembrane</keyword>
<feature type="domain" description="HAMP" evidence="8">
    <location>
        <begin position="367"/>
        <end position="419"/>
    </location>
</feature>
<dbReference type="Gene3D" id="6.10.340.10">
    <property type="match status" value="1"/>
</dbReference>
<feature type="compositionally biased region" description="Low complexity" evidence="5">
    <location>
        <begin position="948"/>
        <end position="969"/>
    </location>
</feature>
<dbReference type="FunFam" id="1.10.287.950:FF:000001">
    <property type="entry name" value="Methyl-accepting chemotaxis sensory transducer"/>
    <property type="match status" value="1"/>
</dbReference>
<dbReference type="SUPFAM" id="SSF58104">
    <property type="entry name" value="Methyl-accepting chemotaxis protein (MCP) signaling domain"/>
    <property type="match status" value="1"/>
</dbReference>
<feature type="compositionally biased region" description="Polar residues" evidence="5">
    <location>
        <begin position="915"/>
        <end position="925"/>
    </location>
</feature>
<dbReference type="SMART" id="SM00304">
    <property type="entry name" value="HAMP"/>
    <property type="match status" value="4"/>
</dbReference>
<evidence type="ECO:0000259" key="8">
    <source>
        <dbReference type="PROSITE" id="PS50885"/>
    </source>
</evidence>
<feature type="domain" description="Methyl-accepting transducer" evidence="7">
    <location>
        <begin position="635"/>
        <end position="864"/>
    </location>
</feature>
<dbReference type="GO" id="GO:0007165">
    <property type="term" value="P:signal transduction"/>
    <property type="evidence" value="ECO:0007669"/>
    <property type="project" value="UniProtKB-KW"/>
</dbReference>
<gene>
    <name evidence="9" type="ORF">ABEG18_01110</name>
</gene>
<accession>A0AAU7JGL5</accession>
<reference evidence="9" key="1">
    <citation type="submission" date="2024-05" db="EMBL/GenBank/DDBJ databases">
        <authorList>
            <person name="Kim S."/>
            <person name="Heo J."/>
            <person name="Choi H."/>
            <person name="Choi Y."/>
            <person name="Kwon S.-W."/>
            <person name="Kim Y."/>
        </authorList>
    </citation>
    <scope>NUCLEOTIDE SEQUENCE</scope>
    <source>
        <strain evidence="9">KACC 23698</strain>
    </source>
</reference>
<dbReference type="Pfam" id="PF00672">
    <property type="entry name" value="HAMP"/>
    <property type="match status" value="1"/>
</dbReference>
<evidence type="ECO:0000256" key="1">
    <source>
        <dbReference type="ARBA" id="ARBA00004370"/>
    </source>
</evidence>
<dbReference type="PROSITE" id="PS50111">
    <property type="entry name" value="CHEMOTAXIS_TRANSDUC_2"/>
    <property type="match status" value="1"/>
</dbReference>
<keyword evidence="2" id="KW-0488">Methylation</keyword>
<evidence type="ECO:0000259" key="7">
    <source>
        <dbReference type="PROSITE" id="PS50111"/>
    </source>
</evidence>
<keyword evidence="6" id="KW-0472">Membrane</keyword>
<dbReference type="PRINTS" id="PR00260">
    <property type="entry name" value="CHEMTRNSDUCR"/>
</dbReference>
<evidence type="ECO:0000256" key="4">
    <source>
        <dbReference type="PROSITE-ProRule" id="PRU00284"/>
    </source>
</evidence>
<dbReference type="GO" id="GO:0006935">
    <property type="term" value="P:chemotaxis"/>
    <property type="evidence" value="ECO:0007669"/>
    <property type="project" value="InterPro"/>
</dbReference>
<dbReference type="Gene3D" id="3.30.450.20">
    <property type="entry name" value="PAS domain"/>
    <property type="match status" value="1"/>
</dbReference>
<dbReference type="InterPro" id="IPR004089">
    <property type="entry name" value="MCPsignal_dom"/>
</dbReference>
<dbReference type="RefSeq" id="WP_406856259.1">
    <property type="nucleotide sequence ID" value="NZ_CP157484.1"/>
</dbReference>
<dbReference type="GO" id="GO:0005886">
    <property type="term" value="C:plasma membrane"/>
    <property type="evidence" value="ECO:0007669"/>
    <property type="project" value="TreeGrafter"/>
</dbReference>
<proteinExistence type="inferred from homology"/>
<feature type="transmembrane region" description="Helical" evidence="6">
    <location>
        <begin position="15"/>
        <end position="35"/>
    </location>
</feature>
<dbReference type="Pfam" id="PF00015">
    <property type="entry name" value="MCPsignal"/>
    <property type="match status" value="1"/>
</dbReference>
<dbReference type="CDD" id="cd11386">
    <property type="entry name" value="MCP_signal"/>
    <property type="match status" value="1"/>
</dbReference>